<evidence type="ECO:0000256" key="3">
    <source>
        <dbReference type="ARBA" id="ARBA00022833"/>
    </source>
</evidence>
<dbReference type="FunFam" id="4.10.240.10:FF:000002">
    <property type="entry name" value="Zn cluster transcription factor Rds2"/>
    <property type="match status" value="1"/>
</dbReference>
<dbReference type="Gene3D" id="4.10.240.10">
    <property type="entry name" value="Zn(2)-C6 fungal-type DNA-binding domain"/>
    <property type="match status" value="1"/>
</dbReference>
<accession>A0A9W8B1X8</accession>
<keyword evidence="3" id="KW-0862">Zinc</keyword>
<keyword evidence="7" id="KW-0539">Nucleus</keyword>
<proteinExistence type="predicted"/>
<dbReference type="PANTHER" id="PTHR31986">
    <property type="entry name" value="REGULATOR OF DRUG SENSITIVITY 2"/>
    <property type="match status" value="1"/>
</dbReference>
<feature type="region of interest" description="Disordered" evidence="8">
    <location>
        <begin position="83"/>
        <end position="119"/>
    </location>
</feature>
<feature type="region of interest" description="Disordered" evidence="8">
    <location>
        <begin position="1"/>
        <end position="45"/>
    </location>
</feature>
<keyword evidence="11" id="KW-1185">Reference proteome</keyword>
<keyword evidence="2" id="KW-0479">Metal-binding</keyword>
<dbReference type="Pfam" id="PF00172">
    <property type="entry name" value="Zn_clus"/>
    <property type="match status" value="1"/>
</dbReference>
<feature type="compositionally biased region" description="Polar residues" evidence="8">
    <location>
        <begin position="13"/>
        <end position="43"/>
    </location>
</feature>
<comment type="subcellular location">
    <subcellularLocation>
        <location evidence="1">Nucleus</location>
    </subcellularLocation>
</comment>
<dbReference type="OrthoDB" id="65716at2759"/>
<organism evidence="10 11">
    <name type="scientific">Dimargaris verticillata</name>
    <dbReference type="NCBI Taxonomy" id="2761393"/>
    <lineage>
        <taxon>Eukaryota</taxon>
        <taxon>Fungi</taxon>
        <taxon>Fungi incertae sedis</taxon>
        <taxon>Zoopagomycota</taxon>
        <taxon>Kickxellomycotina</taxon>
        <taxon>Dimargaritomycetes</taxon>
        <taxon>Dimargaritales</taxon>
        <taxon>Dimargaritaceae</taxon>
        <taxon>Dimargaris</taxon>
    </lineage>
</organism>
<keyword evidence="4" id="KW-0805">Transcription regulation</keyword>
<dbReference type="EMBL" id="JANBQB010000215">
    <property type="protein sequence ID" value="KAJ1979511.1"/>
    <property type="molecule type" value="Genomic_DNA"/>
</dbReference>
<dbReference type="Proteomes" id="UP001151582">
    <property type="component" value="Unassembled WGS sequence"/>
</dbReference>
<evidence type="ECO:0000313" key="10">
    <source>
        <dbReference type="EMBL" id="KAJ1979511.1"/>
    </source>
</evidence>
<dbReference type="GO" id="GO:0005634">
    <property type="term" value="C:nucleus"/>
    <property type="evidence" value="ECO:0007669"/>
    <property type="project" value="UniProtKB-SubCell"/>
</dbReference>
<feature type="domain" description="Zn(2)-C6 fungal-type" evidence="9">
    <location>
        <begin position="53"/>
        <end position="82"/>
    </location>
</feature>
<evidence type="ECO:0000259" key="9">
    <source>
        <dbReference type="PROSITE" id="PS50048"/>
    </source>
</evidence>
<gene>
    <name evidence="10" type="primary">RDS2</name>
    <name evidence="10" type="ORF">H4R34_002802</name>
</gene>
<feature type="compositionally biased region" description="Polar residues" evidence="8">
    <location>
        <begin position="100"/>
        <end position="112"/>
    </location>
</feature>
<dbReference type="SMART" id="SM00066">
    <property type="entry name" value="GAL4"/>
    <property type="match status" value="1"/>
</dbReference>
<sequence length="498" mass="55031">MDPHDQQPGATGPANTLTDPTPMCGNTSSDTASPSSGHATPSQRSKRKKVVQACVYCRRSHMTCDEGRPCQRCIKRHIGHKCHDEPTKAAPRSSRRKSGPSASQSISPQTTPGMPLQPDQMQNYLQNLVPYPISGFTFASPQVGAEYSMFSNVLRNLDPQNPHFALVNQLCSDPNVSQPLAPLPQAQGPDQPQLLPPSGLPAGQMAAPIGTPVGNPVPQIPTSHPVPLSTSTATFDHRPYPVTTQERFFLTAADPSDVTSEGRLRQVINAKYEAGLLKPYNYVNGYARLQTYMEKHMTKAGQARVLAVLGTFRPEFRSVAQKLTDFDLLVVEEMFERSLLDYDRVFSSMGVPACLWRRTGEIYKANKEFANLIKVPLDQLREGKLSIYELMLEESAVNYWEKYGNIAFDSSQKAVLTSCILRHPSAHARTKSSPGQVHYNSMVFNHTQQAAEPLTNGGASSNRLRSPPIPCCFSFTIRRDRYDIPLVIVGNFIPVRPQ</sequence>
<dbReference type="Pfam" id="PF24990">
    <property type="entry name" value="PAS_13"/>
    <property type="match status" value="1"/>
</dbReference>
<dbReference type="InterPro" id="IPR036864">
    <property type="entry name" value="Zn2-C6_fun-type_DNA-bd_sf"/>
</dbReference>
<dbReference type="InterPro" id="IPR056751">
    <property type="entry name" value="PAS_13"/>
</dbReference>
<dbReference type="GO" id="GO:0000977">
    <property type="term" value="F:RNA polymerase II transcription regulatory region sequence-specific DNA binding"/>
    <property type="evidence" value="ECO:0007669"/>
    <property type="project" value="TreeGrafter"/>
</dbReference>
<dbReference type="PROSITE" id="PS00463">
    <property type="entry name" value="ZN2_CY6_FUNGAL_1"/>
    <property type="match status" value="1"/>
</dbReference>
<name>A0A9W8B1X8_9FUNG</name>
<dbReference type="PANTHER" id="PTHR31986:SF7">
    <property type="entry name" value="REGULATOR OF DRUG SENSITIVITY 2"/>
    <property type="match status" value="1"/>
</dbReference>
<dbReference type="AlphaFoldDB" id="A0A9W8B1X8"/>
<evidence type="ECO:0000256" key="4">
    <source>
        <dbReference type="ARBA" id="ARBA00023015"/>
    </source>
</evidence>
<keyword evidence="6" id="KW-0804">Transcription</keyword>
<evidence type="ECO:0000313" key="11">
    <source>
        <dbReference type="Proteomes" id="UP001151582"/>
    </source>
</evidence>
<evidence type="ECO:0000256" key="2">
    <source>
        <dbReference type="ARBA" id="ARBA00022723"/>
    </source>
</evidence>
<comment type="caution">
    <text evidence="10">The sequence shown here is derived from an EMBL/GenBank/DDBJ whole genome shotgun (WGS) entry which is preliminary data.</text>
</comment>
<dbReference type="PROSITE" id="PS50048">
    <property type="entry name" value="ZN2_CY6_FUNGAL_2"/>
    <property type="match status" value="1"/>
</dbReference>
<evidence type="ECO:0000256" key="7">
    <source>
        <dbReference type="ARBA" id="ARBA00023242"/>
    </source>
</evidence>
<reference evidence="10" key="1">
    <citation type="submission" date="2022-07" db="EMBL/GenBank/DDBJ databases">
        <title>Phylogenomic reconstructions and comparative analyses of Kickxellomycotina fungi.</title>
        <authorList>
            <person name="Reynolds N.K."/>
            <person name="Stajich J.E."/>
            <person name="Barry K."/>
            <person name="Grigoriev I.V."/>
            <person name="Crous P."/>
            <person name="Smith M.E."/>
        </authorList>
    </citation>
    <scope>NUCLEOTIDE SEQUENCE</scope>
    <source>
        <strain evidence="10">RSA 567</strain>
    </source>
</reference>
<evidence type="ECO:0000256" key="1">
    <source>
        <dbReference type="ARBA" id="ARBA00004123"/>
    </source>
</evidence>
<evidence type="ECO:0000256" key="8">
    <source>
        <dbReference type="SAM" id="MobiDB-lite"/>
    </source>
</evidence>
<evidence type="ECO:0000256" key="6">
    <source>
        <dbReference type="ARBA" id="ARBA00023163"/>
    </source>
</evidence>
<dbReference type="SUPFAM" id="SSF57701">
    <property type="entry name" value="Zn2/Cys6 DNA-binding domain"/>
    <property type="match status" value="1"/>
</dbReference>
<dbReference type="InterPro" id="IPR053045">
    <property type="entry name" value="Zinc_cluster_trans_reg"/>
</dbReference>
<evidence type="ECO:0000256" key="5">
    <source>
        <dbReference type="ARBA" id="ARBA00023125"/>
    </source>
</evidence>
<dbReference type="InterPro" id="IPR001138">
    <property type="entry name" value="Zn2Cys6_DnaBD"/>
</dbReference>
<dbReference type="CDD" id="cd00067">
    <property type="entry name" value="GAL4"/>
    <property type="match status" value="1"/>
</dbReference>
<dbReference type="GO" id="GO:0000981">
    <property type="term" value="F:DNA-binding transcription factor activity, RNA polymerase II-specific"/>
    <property type="evidence" value="ECO:0007669"/>
    <property type="project" value="InterPro"/>
</dbReference>
<protein>
    <submittedName>
        <fullName evidence="10">Transcription factor</fullName>
    </submittedName>
</protein>
<keyword evidence="5" id="KW-0238">DNA-binding</keyword>
<dbReference type="GO" id="GO:0008270">
    <property type="term" value="F:zinc ion binding"/>
    <property type="evidence" value="ECO:0007669"/>
    <property type="project" value="InterPro"/>
</dbReference>